<feature type="compositionally biased region" description="Basic residues" evidence="1">
    <location>
        <begin position="8"/>
        <end position="20"/>
    </location>
</feature>
<sequence length="169" mass="19739">MASETARIRARHQSLQKRRRGAEEEGRRACSLLRRRPVHHILRSRGRSARRMAGESIDGEERYKALRRGPESLEDQGNGRRRASRLPEAREPTCSWCAELDECQEEELSELVNKLDERLSMLRGRIERLAVAAPSDSERRKGHRNTLSVNTEPDRRQWRRLLHKDSRSP</sequence>
<evidence type="ECO:0000313" key="3">
    <source>
        <dbReference type="Proteomes" id="UP001055439"/>
    </source>
</evidence>
<feature type="compositionally biased region" description="Basic and acidic residues" evidence="1">
    <location>
        <begin position="59"/>
        <end position="71"/>
    </location>
</feature>
<evidence type="ECO:0000313" key="2">
    <source>
        <dbReference type="EMBL" id="URE38199.1"/>
    </source>
</evidence>
<name>A0A9E7HXT2_9LILI</name>
<feature type="region of interest" description="Disordered" evidence="1">
    <location>
        <begin position="43"/>
        <end position="88"/>
    </location>
</feature>
<evidence type="ECO:0000256" key="1">
    <source>
        <dbReference type="SAM" id="MobiDB-lite"/>
    </source>
</evidence>
<organism evidence="2 3">
    <name type="scientific">Musa troglodytarum</name>
    <name type="common">fe'i banana</name>
    <dbReference type="NCBI Taxonomy" id="320322"/>
    <lineage>
        <taxon>Eukaryota</taxon>
        <taxon>Viridiplantae</taxon>
        <taxon>Streptophyta</taxon>
        <taxon>Embryophyta</taxon>
        <taxon>Tracheophyta</taxon>
        <taxon>Spermatophyta</taxon>
        <taxon>Magnoliopsida</taxon>
        <taxon>Liliopsida</taxon>
        <taxon>Zingiberales</taxon>
        <taxon>Musaceae</taxon>
        <taxon>Musa</taxon>
    </lineage>
</organism>
<protein>
    <submittedName>
        <fullName evidence="2">Uncharacterized protein</fullName>
    </submittedName>
</protein>
<feature type="region of interest" description="Disordered" evidence="1">
    <location>
        <begin position="133"/>
        <end position="169"/>
    </location>
</feature>
<gene>
    <name evidence="2" type="ORF">MUK42_34801</name>
</gene>
<feature type="region of interest" description="Disordered" evidence="1">
    <location>
        <begin position="1"/>
        <end position="28"/>
    </location>
</feature>
<reference evidence="2" key="1">
    <citation type="submission" date="2022-05" db="EMBL/GenBank/DDBJ databases">
        <title>The Musa troglodytarum L. genome provides insights into the mechanism of non-climacteric behaviour and enrichment of carotenoids.</title>
        <authorList>
            <person name="Wang J."/>
        </authorList>
    </citation>
    <scope>NUCLEOTIDE SEQUENCE</scope>
    <source>
        <tissue evidence="2">Leaf</tissue>
    </source>
</reference>
<dbReference type="AlphaFoldDB" id="A0A9E7HXT2"/>
<dbReference type="Proteomes" id="UP001055439">
    <property type="component" value="Chromosome 8"/>
</dbReference>
<dbReference type="OrthoDB" id="2013483at2759"/>
<accession>A0A9E7HXT2</accession>
<dbReference type="EMBL" id="CP097510">
    <property type="protein sequence ID" value="URE38199.1"/>
    <property type="molecule type" value="Genomic_DNA"/>
</dbReference>
<proteinExistence type="predicted"/>
<keyword evidence="3" id="KW-1185">Reference proteome</keyword>